<evidence type="ECO:0000313" key="2">
    <source>
        <dbReference type="Proteomes" id="UP001217089"/>
    </source>
</evidence>
<dbReference type="EMBL" id="JARBDR010000289">
    <property type="protein sequence ID" value="KAJ8316656.1"/>
    <property type="molecule type" value="Genomic_DNA"/>
</dbReference>
<keyword evidence="2" id="KW-1185">Reference proteome</keyword>
<sequence>MFVEVFHSSLGRHTGQTNFFFIKDEAAISSFIDKRIDSSQSILFNKLDNLMSNKLSSFQQQINENNRLFTDAQVAIIEQITSDRYKFNKQFKVNAKIQQKIMEADALLKEDPTLRDATTEVQENISEGINLIQQRQKLIKLADNSQLGWLTAEEYSLNAIAEDSDDEKKIQRAGSASLRKFKAKTRKFNWRGNRTQPYSFDAGSSKTRNNSTTSTHFSNMNKGFFRRPGFCKKFVRL</sequence>
<evidence type="ECO:0000313" key="1">
    <source>
        <dbReference type="EMBL" id="KAJ8316656.1"/>
    </source>
</evidence>
<comment type="caution">
    <text evidence="1">The sequence shown here is derived from an EMBL/GenBank/DDBJ whole genome shotgun (WGS) entry which is preliminary data.</text>
</comment>
<accession>A0ABQ9FH56</accession>
<organism evidence="1 2">
    <name type="scientific">Tegillarca granosa</name>
    <name type="common">Malaysian cockle</name>
    <name type="synonym">Anadara granosa</name>
    <dbReference type="NCBI Taxonomy" id="220873"/>
    <lineage>
        <taxon>Eukaryota</taxon>
        <taxon>Metazoa</taxon>
        <taxon>Spiralia</taxon>
        <taxon>Lophotrochozoa</taxon>
        <taxon>Mollusca</taxon>
        <taxon>Bivalvia</taxon>
        <taxon>Autobranchia</taxon>
        <taxon>Pteriomorphia</taxon>
        <taxon>Arcoida</taxon>
        <taxon>Arcoidea</taxon>
        <taxon>Arcidae</taxon>
        <taxon>Tegillarca</taxon>
    </lineage>
</organism>
<reference evidence="1 2" key="1">
    <citation type="submission" date="2022-12" db="EMBL/GenBank/DDBJ databases">
        <title>Chromosome-level genome of Tegillarca granosa.</title>
        <authorList>
            <person name="Kim J."/>
        </authorList>
    </citation>
    <scope>NUCLEOTIDE SEQUENCE [LARGE SCALE GENOMIC DNA]</scope>
    <source>
        <strain evidence="1">Teg-2019</strain>
        <tissue evidence="1">Adductor muscle</tissue>
    </source>
</reference>
<name>A0ABQ9FH56_TEGGR</name>
<protein>
    <submittedName>
        <fullName evidence="1">Uncharacterized protein</fullName>
    </submittedName>
</protein>
<proteinExistence type="predicted"/>
<gene>
    <name evidence="1" type="ORF">KUTeg_005791</name>
</gene>
<dbReference type="Proteomes" id="UP001217089">
    <property type="component" value="Unassembled WGS sequence"/>
</dbReference>